<dbReference type="CDD" id="cd18103">
    <property type="entry name" value="SpoU-like_RlmB"/>
    <property type="match status" value="1"/>
</dbReference>
<dbReference type="Gene3D" id="3.40.1280.10">
    <property type="match status" value="1"/>
</dbReference>
<dbReference type="InterPro" id="IPR029026">
    <property type="entry name" value="tRNA_m1G_MTases_N"/>
</dbReference>
<dbReference type="GO" id="GO:0006396">
    <property type="term" value="P:RNA processing"/>
    <property type="evidence" value="ECO:0007669"/>
    <property type="project" value="InterPro"/>
</dbReference>
<dbReference type="Gene3D" id="3.30.1330.30">
    <property type="match status" value="1"/>
</dbReference>
<keyword evidence="1 4" id="KW-0489">Methyltransferase</keyword>
<name>C0QBT7_DESAH</name>
<dbReference type="EMBL" id="CP001087">
    <property type="protein sequence ID" value="ACN14949.1"/>
    <property type="molecule type" value="Genomic_DNA"/>
</dbReference>
<evidence type="ECO:0000259" key="3">
    <source>
        <dbReference type="SMART" id="SM00967"/>
    </source>
</evidence>
<dbReference type="PANTHER" id="PTHR46429">
    <property type="entry name" value="23S RRNA (GUANOSINE-2'-O-)-METHYLTRANSFERASE RLMB"/>
    <property type="match status" value="1"/>
</dbReference>
<dbReference type="InterPro" id="IPR001537">
    <property type="entry name" value="SpoU_MeTrfase"/>
</dbReference>
<dbReference type="InterPro" id="IPR004441">
    <property type="entry name" value="rRNA_MeTrfase_TrmH"/>
</dbReference>
<dbReference type="NCBIfam" id="TIGR00186">
    <property type="entry name" value="rRNA_methyl_3"/>
    <property type="match status" value="1"/>
</dbReference>
<dbReference type="AlphaFoldDB" id="C0QBT7"/>
<dbReference type="GO" id="GO:0003723">
    <property type="term" value="F:RNA binding"/>
    <property type="evidence" value="ECO:0007669"/>
    <property type="project" value="InterPro"/>
</dbReference>
<dbReference type="SUPFAM" id="SSF55315">
    <property type="entry name" value="L30e-like"/>
    <property type="match status" value="1"/>
</dbReference>
<dbReference type="Pfam" id="PF08032">
    <property type="entry name" value="SpoU_sub_bind"/>
    <property type="match status" value="1"/>
</dbReference>
<gene>
    <name evidence="4" type="ordered locus">HRM2_18470</name>
</gene>
<evidence type="ECO:0000313" key="4">
    <source>
        <dbReference type="EMBL" id="ACN14949.1"/>
    </source>
</evidence>
<dbReference type="InterPro" id="IPR029028">
    <property type="entry name" value="Alpha/beta_knot_MTases"/>
</dbReference>
<dbReference type="STRING" id="177437.HRM2_18470"/>
<reference evidence="4 5" key="1">
    <citation type="journal article" date="2009" name="Environ. Microbiol.">
        <title>Genome sequence of Desulfobacterium autotrophicum HRM2, a marine sulfate reducer oxidizing organic carbon completely to carbon dioxide.</title>
        <authorList>
            <person name="Strittmatter A.W."/>
            <person name="Liesegang H."/>
            <person name="Rabus R."/>
            <person name="Decker I."/>
            <person name="Amann J."/>
            <person name="Andres S."/>
            <person name="Henne A."/>
            <person name="Fricke W.F."/>
            <person name="Martinez-Arias R."/>
            <person name="Bartels D."/>
            <person name="Goesmann A."/>
            <person name="Krause L."/>
            <person name="Puehler A."/>
            <person name="Klenk H.P."/>
            <person name="Richter M."/>
            <person name="Schuler M."/>
            <person name="Gloeckner F.O."/>
            <person name="Meyerdierks A."/>
            <person name="Gottschalk G."/>
            <person name="Amann R."/>
        </authorList>
    </citation>
    <scope>NUCLEOTIDE SEQUENCE [LARGE SCALE GENOMIC DNA]</scope>
    <source>
        <strain evidence="5">ATCC 43914 / DSM 3382 / HRM2</strain>
    </source>
</reference>
<dbReference type="KEGG" id="dat:HRM2_18470"/>
<dbReference type="OrthoDB" id="9785673at2"/>
<dbReference type="InterPro" id="IPR029064">
    <property type="entry name" value="Ribosomal_eL30-like_sf"/>
</dbReference>
<dbReference type="Pfam" id="PF00588">
    <property type="entry name" value="SpoU_methylase"/>
    <property type="match status" value="1"/>
</dbReference>
<sequence length="253" mass="27076">MSRKSEAVEILCGIHPIREALRAGRRKFYAILVSKDRSRARLAEILGVAQEQSIPVEITDTMTLDALTDNARHQGVAARVSPFATVRAEGIVKQMPKGVSNRFILVIETLEDPQNFGALIRTALCAGVDHIMIPKERSASPSPSVSRASAGAMEHAEISLITNTAGLLRQLKAMGFWVAGLDGQGTTPLFSADLTGNLVLVVGGEHKGIRPLVKKECDFLVSLPIKAGVTSLNASVAGGIAMYEALRQRQLTA</sequence>
<proteinExistence type="predicted"/>
<dbReference type="eggNOG" id="COG0566">
    <property type="taxonomic scope" value="Bacteria"/>
</dbReference>
<evidence type="ECO:0000256" key="2">
    <source>
        <dbReference type="ARBA" id="ARBA00022679"/>
    </source>
</evidence>
<dbReference type="HOGENOM" id="CLU_021322_0_1_7"/>
<keyword evidence="5" id="KW-1185">Reference proteome</keyword>
<keyword evidence="2 4" id="KW-0808">Transferase</keyword>
<accession>C0QBT7</accession>
<protein>
    <submittedName>
        <fullName evidence="4">RNA methyltransferase (TrmH family protein, group 3)</fullName>
        <ecNumber evidence="4">2.1.1.-</ecNumber>
    </submittedName>
</protein>
<dbReference type="GO" id="GO:0032259">
    <property type="term" value="P:methylation"/>
    <property type="evidence" value="ECO:0007669"/>
    <property type="project" value="UniProtKB-KW"/>
</dbReference>
<dbReference type="SMART" id="SM00967">
    <property type="entry name" value="SpoU_sub_bind"/>
    <property type="match status" value="1"/>
</dbReference>
<evidence type="ECO:0000313" key="5">
    <source>
        <dbReference type="Proteomes" id="UP000000442"/>
    </source>
</evidence>
<dbReference type="GO" id="GO:0008173">
    <property type="term" value="F:RNA methyltransferase activity"/>
    <property type="evidence" value="ECO:0007669"/>
    <property type="project" value="InterPro"/>
</dbReference>
<dbReference type="GO" id="GO:0005829">
    <property type="term" value="C:cytosol"/>
    <property type="evidence" value="ECO:0007669"/>
    <property type="project" value="TreeGrafter"/>
</dbReference>
<dbReference type="InterPro" id="IPR013123">
    <property type="entry name" value="SpoU_subst-bd"/>
</dbReference>
<evidence type="ECO:0000256" key="1">
    <source>
        <dbReference type="ARBA" id="ARBA00022603"/>
    </source>
</evidence>
<dbReference type="PANTHER" id="PTHR46429:SF1">
    <property type="entry name" value="23S RRNA (GUANOSINE-2'-O-)-METHYLTRANSFERASE RLMB"/>
    <property type="match status" value="1"/>
</dbReference>
<dbReference type="SUPFAM" id="SSF75217">
    <property type="entry name" value="alpha/beta knot"/>
    <property type="match status" value="1"/>
</dbReference>
<dbReference type="RefSeq" id="WP_015903735.1">
    <property type="nucleotide sequence ID" value="NC_012108.1"/>
</dbReference>
<organism evidence="4 5">
    <name type="scientific">Desulforapulum autotrophicum (strain ATCC 43914 / DSM 3382 / VKM B-1955 / HRM2)</name>
    <name type="common">Desulfobacterium autotrophicum</name>
    <dbReference type="NCBI Taxonomy" id="177437"/>
    <lineage>
        <taxon>Bacteria</taxon>
        <taxon>Pseudomonadati</taxon>
        <taxon>Thermodesulfobacteriota</taxon>
        <taxon>Desulfobacteria</taxon>
        <taxon>Desulfobacterales</taxon>
        <taxon>Desulfobacteraceae</taxon>
        <taxon>Desulforapulum</taxon>
    </lineage>
</organism>
<feature type="domain" description="RNA 2-O ribose methyltransferase substrate binding" evidence="3">
    <location>
        <begin position="10"/>
        <end position="86"/>
    </location>
</feature>
<dbReference type="Proteomes" id="UP000000442">
    <property type="component" value="Chromosome"/>
</dbReference>
<dbReference type="EC" id="2.1.1.-" evidence="4"/>